<protein>
    <submittedName>
        <fullName evidence="3">Siderophore-interacting protein</fullName>
    </submittedName>
</protein>
<sequence>MSAVQSYRLFNVVLARKERLSPSMLRCVFRGDEVRHMKIDAPDQRIKLLFPSLNGTPAALTSDGSWWEQTKALPEDRRPVLRTYTLRRVDVEAGEAEVEFVMHGTDGPASAWAMGAQPGDALQMVAPNRDYPEDSGGYEWNPHPEAERGLIIADETALPAVKGILEQLAHRDTPPQIQLFIEVPKQGDCSDLSAWPFAEVHWLARELTGASYGEALLQAVKQHVMLPDYALTRCQEVQEEEEGELLWDRAESDNRFHGWVAAESTTVKHLRRYLIGERNVSKETISFLAYWARGRGA</sequence>
<dbReference type="InterPro" id="IPR039374">
    <property type="entry name" value="SIP_fam"/>
</dbReference>
<dbReference type="InterPro" id="IPR017938">
    <property type="entry name" value="Riboflavin_synthase-like_b-brl"/>
</dbReference>
<evidence type="ECO:0000259" key="2">
    <source>
        <dbReference type="PROSITE" id="PS51384"/>
    </source>
</evidence>
<gene>
    <name evidence="3" type="ORF">KQ929_09855</name>
</gene>
<dbReference type="CDD" id="cd06193">
    <property type="entry name" value="siderophore_interacting"/>
    <property type="match status" value="1"/>
</dbReference>
<feature type="domain" description="FAD-binding FR-type" evidence="2">
    <location>
        <begin position="7"/>
        <end position="134"/>
    </location>
</feature>
<dbReference type="Pfam" id="PF04954">
    <property type="entry name" value="SIP"/>
    <property type="match status" value="1"/>
</dbReference>
<name>A0ABX8K0J6_9ENTR</name>
<proteinExistence type="inferred from homology"/>
<reference evidence="3 4" key="1">
    <citation type="submission" date="2021-06" db="EMBL/GenBank/DDBJ databases">
        <title>Leclercia pneumoniae sp. nov.</title>
        <authorList>
            <person name="Hoenemann M."/>
            <person name="Viehweger A."/>
            <person name="Dietze N."/>
        </authorList>
    </citation>
    <scope>NUCLEOTIDE SEQUENCE [LARGE SCALE GENOMIC DNA]</scope>
    <source>
        <strain evidence="4">49125</strain>
    </source>
</reference>
<dbReference type="InterPro" id="IPR039261">
    <property type="entry name" value="FNR_nucleotide-bd"/>
</dbReference>
<dbReference type="PANTHER" id="PTHR30157:SF0">
    <property type="entry name" value="NADPH-DEPENDENT FERRIC-CHELATE REDUCTASE"/>
    <property type="match status" value="1"/>
</dbReference>
<dbReference type="RefSeq" id="WP_207291734.1">
    <property type="nucleotide sequence ID" value="NZ_CP071383.1"/>
</dbReference>
<dbReference type="PROSITE" id="PS51384">
    <property type="entry name" value="FAD_FR"/>
    <property type="match status" value="1"/>
</dbReference>
<dbReference type="InterPro" id="IPR017927">
    <property type="entry name" value="FAD-bd_FR_type"/>
</dbReference>
<dbReference type="InterPro" id="IPR007037">
    <property type="entry name" value="SIP_rossman_dom"/>
</dbReference>
<comment type="similarity">
    <text evidence="1">Belongs to the SIP oxidoreductase family.</text>
</comment>
<evidence type="ECO:0000313" key="4">
    <source>
        <dbReference type="Proteomes" id="UP000683497"/>
    </source>
</evidence>
<dbReference type="EMBL" id="CP076838">
    <property type="protein sequence ID" value="QWW81471.1"/>
    <property type="molecule type" value="Genomic_DNA"/>
</dbReference>
<dbReference type="PANTHER" id="PTHR30157">
    <property type="entry name" value="FERRIC REDUCTASE, NADPH-DEPENDENT"/>
    <property type="match status" value="1"/>
</dbReference>
<evidence type="ECO:0000256" key="1">
    <source>
        <dbReference type="ARBA" id="ARBA00035644"/>
    </source>
</evidence>
<accession>A0ABX8K0J6</accession>
<evidence type="ECO:0000313" key="3">
    <source>
        <dbReference type="EMBL" id="QWW81471.1"/>
    </source>
</evidence>
<dbReference type="Pfam" id="PF08021">
    <property type="entry name" value="FAD_binding_9"/>
    <property type="match status" value="1"/>
</dbReference>
<dbReference type="InterPro" id="IPR013113">
    <property type="entry name" value="SIP_FAD-bd"/>
</dbReference>
<dbReference type="SUPFAM" id="SSF63380">
    <property type="entry name" value="Riboflavin synthase domain-like"/>
    <property type="match status" value="1"/>
</dbReference>
<dbReference type="Gene3D" id="2.40.30.10">
    <property type="entry name" value="Translation factors"/>
    <property type="match status" value="1"/>
</dbReference>
<organism evidence="3 4">
    <name type="scientific">Leclercia pneumoniae</name>
    <dbReference type="NCBI Taxonomy" id="2815358"/>
    <lineage>
        <taxon>Bacteria</taxon>
        <taxon>Pseudomonadati</taxon>
        <taxon>Pseudomonadota</taxon>
        <taxon>Gammaproteobacteria</taxon>
        <taxon>Enterobacterales</taxon>
        <taxon>Enterobacteriaceae</taxon>
        <taxon>Leclercia</taxon>
    </lineage>
</organism>
<dbReference type="Proteomes" id="UP000683497">
    <property type="component" value="Chromosome"/>
</dbReference>
<dbReference type="Gene3D" id="3.40.50.80">
    <property type="entry name" value="Nucleotide-binding domain of ferredoxin-NADP reductase (FNR) module"/>
    <property type="match status" value="1"/>
</dbReference>
<keyword evidence="4" id="KW-1185">Reference proteome</keyword>